<dbReference type="CDD" id="cd06433">
    <property type="entry name" value="GT_2_WfgS_like"/>
    <property type="match status" value="1"/>
</dbReference>
<evidence type="ECO:0000313" key="2">
    <source>
        <dbReference type="EMBL" id="SEE28458.1"/>
    </source>
</evidence>
<dbReference type="InterPro" id="IPR001173">
    <property type="entry name" value="Glyco_trans_2-like"/>
</dbReference>
<dbReference type="Gene3D" id="3.90.550.10">
    <property type="entry name" value="Spore Coat Polysaccharide Biosynthesis Protein SpsA, Chain A"/>
    <property type="match status" value="1"/>
</dbReference>
<protein>
    <submittedName>
        <fullName evidence="2">Glycosyltransferase</fullName>
    </submittedName>
</protein>
<feature type="domain" description="Glycosyltransferase 2-like" evidence="1">
    <location>
        <begin position="13"/>
        <end position="142"/>
    </location>
</feature>
<sequence length="269" mass="30829">MSSRPRDRPVTISIVTVVWNNIDGLIATCQSVREQSYAQYEHIIVDGASVDGTQMWAANYALDQRVTFISEPDNGIFDAMNRSLTRVSGQIVVFMNGGDKFYDSHTLRVVAESWDAEEWSWAYGGVEYVDKFGNFIERYMHDPFRRRNIEFGLKYVPHQSTYASLDVLRNLGGFREEFGTSSDQELIVRLAGQCEPKVFDQYLSKFLSGGAHSKGTMFERAKRYHAIRRENGCLLLSNRIADRAFSFAEGFWWSIRAALAKYIKRKPVL</sequence>
<evidence type="ECO:0000259" key="1">
    <source>
        <dbReference type="Pfam" id="PF00535"/>
    </source>
</evidence>
<dbReference type="GO" id="GO:0016740">
    <property type="term" value="F:transferase activity"/>
    <property type="evidence" value="ECO:0007669"/>
    <property type="project" value="UniProtKB-KW"/>
</dbReference>
<dbReference type="PANTHER" id="PTHR22916">
    <property type="entry name" value="GLYCOSYLTRANSFERASE"/>
    <property type="match status" value="1"/>
</dbReference>
<keyword evidence="2" id="KW-0808">Transferase</keyword>
<dbReference type="InterPro" id="IPR029044">
    <property type="entry name" value="Nucleotide-diphossugar_trans"/>
</dbReference>
<dbReference type="SUPFAM" id="SSF53448">
    <property type="entry name" value="Nucleotide-diphospho-sugar transferases"/>
    <property type="match status" value="1"/>
</dbReference>
<gene>
    <name evidence="2" type="ORF">SAMN04490220_7245</name>
</gene>
<evidence type="ECO:0000313" key="3">
    <source>
        <dbReference type="Proteomes" id="UP000183407"/>
    </source>
</evidence>
<dbReference type="Proteomes" id="UP000183407">
    <property type="component" value="Unassembled WGS sequence"/>
</dbReference>
<proteinExistence type="predicted"/>
<name>A0A1H5HMH3_RHOJO</name>
<accession>A0A1H5HMH3</accession>
<dbReference type="AlphaFoldDB" id="A0A1H5HMH3"/>
<dbReference type="Pfam" id="PF00535">
    <property type="entry name" value="Glycos_transf_2"/>
    <property type="match status" value="1"/>
</dbReference>
<dbReference type="OrthoDB" id="9788101at2"/>
<dbReference type="PANTHER" id="PTHR22916:SF67">
    <property type="entry name" value="COLANIC ACID BIOSYNTHESIS GLYCOSYL TRANSFERASE WCAE-RELATED"/>
    <property type="match status" value="1"/>
</dbReference>
<dbReference type="EMBL" id="FNTL01000004">
    <property type="protein sequence ID" value="SEE28458.1"/>
    <property type="molecule type" value="Genomic_DNA"/>
</dbReference>
<reference evidence="3" key="1">
    <citation type="submission" date="2016-10" db="EMBL/GenBank/DDBJ databases">
        <authorList>
            <person name="Varghese N."/>
        </authorList>
    </citation>
    <scope>NUCLEOTIDE SEQUENCE [LARGE SCALE GENOMIC DNA]</scope>
    <source>
        <strain evidence="3">DSM 44719</strain>
    </source>
</reference>
<organism evidence="2 3">
    <name type="scientific">Rhodococcus jostii</name>
    <dbReference type="NCBI Taxonomy" id="132919"/>
    <lineage>
        <taxon>Bacteria</taxon>
        <taxon>Bacillati</taxon>
        <taxon>Actinomycetota</taxon>
        <taxon>Actinomycetes</taxon>
        <taxon>Mycobacteriales</taxon>
        <taxon>Nocardiaceae</taxon>
        <taxon>Rhodococcus</taxon>
    </lineage>
</organism>